<dbReference type="Proteomes" id="UP000046395">
    <property type="component" value="Unassembled WGS sequence"/>
</dbReference>
<dbReference type="InterPro" id="IPR017870">
    <property type="entry name" value="FeS_cluster_insertion_CS"/>
</dbReference>
<dbReference type="InterPro" id="IPR000361">
    <property type="entry name" value="ATAP_core_dom"/>
</dbReference>
<accession>A0A5S6Q0R7</accession>
<keyword evidence="4" id="KW-1185">Reference proteome</keyword>
<dbReference type="WBParaSite" id="TMUE_0000000744.1">
    <property type="protein sequence ID" value="TMUE_0000000744.1"/>
    <property type="gene ID" value="WBGene00296668"/>
</dbReference>
<dbReference type="GO" id="GO:0016226">
    <property type="term" value="P:iron-sulfur cluster assembly"/>
    <property type="evidence" value="ECO:0007669"/>
    <property type="project" value="InterPro"/>
</dbReference>
<feature type="domain" description="Core" evidence="3">
    <location>
        <begin position="32"/>
        <end position="132"/>
    </location>
</feature>
<evidence type="ECO:0000313" key="6">
    <source>
        <dbReference type="WBParaSite" id="TMUE_3000013687.1"/>
    </source>
</evidence>
<protein>
    <recommendedName>
        <fullName evidence="2">Iron-sulfur cluster assembly 1 homolog, mitochondrial</fullName>
    </recommendedName>
</protein>
<dbReference type="Gene3D" id="2.60.300.12">
    <property type="entry name" value="HesB-like domain"/>
    <property type="match status" value="1"/>
</dbReference>
<reference evidence="4" key="2">
    <citation type="submission" date="2014-03" db="EMBL/GenBank/DDBJ databases">
        <title>The whipworm genome and dual-species transcriptomics of an intimate host-pathogen interaction.</title>
        <authorList>
            <person name="Foth B.J."/>
            <person name="Tsai I.J."/>
            <person name="Reid A.J."/>
            <person name="Bancroft A.J."/>
            <person name="Nichol S."/>
            <person name="Tracey A."/>
            <person name="Holroyd N."/>
            <person name="Cotton J.A."/>
            <person name="Stanley E.J."/>
            <person name="Zarowiecki M."/>
            <person name="Liu J.Z."/>
            <person name="Huckvale T."/>
            <person name="Cooper P.J."/>
            <person name="Grencis R.K."/>
            <person name="Berriman M."/>
        </authorList>
    </citation>
    <scope>NUCLEOTIDE SEQUENCE [LARGE SCALE GENOMIC DNA]</scope>
    <source>
        <strain evidence="4">Edinburgh</strain>
    </source>
</reference>
<evidence type="ECO:0000259" key="3">
    <source>
        <dbReference type="Pfam" id="PF01521"/>
    </source>
</evidence>
<name>A0A5S6Q0R7_TRIMR</name>
<dbReference type="GO" id="GO:0051537">
    <property type="term" value="F:2 iron, 2 sulfur cluster binding"/>
    <property type="evidence" value="ECO:0007669"/>
    <property type="project" value="TreeGrafter"/>
</dbReference>
<reference evidence="5 6" key="3">
    <citation type="submission" date="2019-12" db="UniProtKB">
        <authorList>
            <consortium name="WormBaseParasite"/>
        </authorList>
    </citation>
    <scope>IDENTIFICATION</scope>
</reference>
<dbReference type="PROSITE" id="PS01152">
    <property type="entry name" value="HESB"/>
    <property type="match status" value="1"/>
</dbReference>
<evidence type="ECO:0000256" key="1">
    <source>
        <dbReference type="ARBA" id="ARBA00006718"/>
    </source>
</evidence>
<dbReference type="STRING" id="70415.A0A5S6Q0R7"/>
<dbReference type="InterPro" id="IPR035903">
    <property type="entry name" value="HesB-like_dom_sf"/>
</dbReference>
<proteinExistence type="inferred from homology"/>
<dbReference type="GO" id="GO:0005739">
    <property type="term" value="C:mitochondrion"/>
    <property type="evidence" value="ECO:0007669"/>
    <property type="project" value="TreeGrafter"/>
</dbReference>
<dbReference type="Pfam" id="PF01521">
    <property type="entry name" value="Fe-S_biosyn"/>
    <property type="match status" value="1"/>
</dbReference>
<organism evidence="4 5">
    <name type="scientific">Trichuris muris</name>
    <name type="common">Mouse whipworm</name>
    <dbReference type="NCBI Taxonomy" id="70415"/>
    <lineage>
        <taxon>Eukaryota</taxon>
        <taxon>Metazoa</taxon>
        <taxon>Ecdysozoa</taxon>
        <taxon>Nematoda</taxon>
        <taxon>Enoplea</taxon>
        <taxon>Dorylaimia</taxon>
        <taxon>Trichinellida</taxon>
        <taxon>Trichuridae</taxon>
        <taxon>Trichuris</taxon>
    </lineage>
</organism>
<dbReference type="AlphaFoldDB" id="A0A5S6Q0R7"/>
<dbReference type="NCBIfam" id="TIGR00049">
    <property type="entry name" value="iron-sulfur cluster assembly accessory protein"/>
    <property type="match status" value="1"/>
</dbReference>
<evidence type="ECO:0000313" key="4">
    <source>
        <dbReference type="Proteomes" id="UP000046395"/>
    </source>
</evidence>
<evidence type="ECO:0000313" key="5">
    <source>
        <dbReference type="WBParaSite" id="TMUE_0000000744.1"/>
    </source>
</evidence>
<dbReference type="WBParaSite" id="TMUE_3000013687.1">
    <property type="protein sequence ID" value="TMUE_3000013687.1"/>
    <property type="gene ID" value="WBGene00302005"/>
</dbReference>
<dbReference type="InterPro" id="IPR050322">
    <property type="entry name" value="Fe-S_cluster_asmbl/transfer"/>
</dbReference>
<dbReference type="PANTHER" id="PTHR10072">
    <property type="entry name" value="IRON-SULFUR CLUSTER ASSEMBLY PROTEIN"/>
    <property type="match status" value="1"/>
</dbReference>
<dbReference type="SUPFAM" id="SSF89360">
    <property type="entry name" value="HesB-like domain"/>
    <property type="match status" value="1"/>
</dbReference>
<comment type="similarity">
    <text evidence="1">Belongs to the HesB/IscA family.</text>
</comment>
<dbReference type="InterPro" id="IPR016092">
    <property type="entry name" value="ATAP"/>
</dbReference>
<dbReference type="PANTHER" id="PTHR10072:SF41">
    <property type="entry name" value="IRON-SULFUR CLUSTER ASSEMBLY 1 HOMOLOG, MITOCHONDRIAL"/>
    <property type="match status" value="1"/>
</dbReference>
<sequence length="136" mass="15314">MALMHRFFGHVSQCRSIGRVVHANRRPTVAPVTVTERARQKMLEYLEQQPTASGIRMSVKRRGCNGLSYTFEYASKKEPNDEELSLDGAKLFIEPRALMTLLGTEIDYVESKLSSEFVFHNPNVKGICGCGESFNV</sequence>
<evidence type="ECO:0000256" key="2">
    <source>
        <dbReference type="ARBA" id="ARBA00039743"/>
    </source>
</evidence>
<dbReference type="FunFam" id="2.60.300.12:FF:000001">
    <property type="entry name" value="Iron-binding protein IscA"/>
    <property type="match status" value="1"/>
</dbReference>
<reference evidence="4" key="1">
    <citation type="submission" date="2013-11" db="EMBL/GenBank/DDBJ databases">
        <authorList>
            <person name="Aslett M."/>
        </authorList>
    </citation>
    <scope>NUCLEOTIDE SEQUENCE [LARGE SCALE GENOMIC DNA]</scope>
    <source>
        <strain evidence="4">Edinburgh</strain>
    </source>
</reference>